<dbReference type="PANTHER" id="PTHR35461:SF3">
    <property type="entry name" value="OVATE DOMAIN-CONTAINING PROTEIN"/>
    <property type="match status" value="1"/>
</dbReference>
<name>A0AAP0C651_9ASTR</name>
<dbReference type="EMBL" id="JBCNJP010003892">
    <property type="protein sequence ID" value="KAK9050001.1"/>
    <property type="molecule type" value="Genomic_DNA"/>
</dbReference>
<dbReference type="Proteomes" id="UP001408789">
    <property type="component" value="Unassembled WGS sequence"/>
</dbReference>
<evidence type="ECO:0000313" key="2">
    <source>
        <dbReference type="Proteomes" id="UP001408789"/>
    </source>
</evidence>
<accession>A0AAP0C651</accession>
<protein>
    <submittedName>
        <fullName evidence="1">Uncharacterized protein</fullName>
    </submittedName>
</protein>
<reference evidence="1 2" key="1">
    <citation type="submission" date="2024-04" db="EMBL/GenBank/DDBJ databases">
        <title>The reference genome of an endangered Asteraceae, Deinandra increscens subsp. villosa, native to the Central Coast of California.</title>
        <authorList>
            <person name="Guilliams M."/>
            <person name="Hasenstab-Lehman K."/>
            <person name="Meyer R."/>
            <person name="Mcevoy S."/>
        </authorList>
    </citation>
    <scope>NUCLEOTIDE SEQUENCE [LARGE SCALE GENOMIC DNA]</scope>
    <source>
        <tissue evidence="1">Leaf</tissue>
    </source>
</reference>
<comment type="caution">
    <text evidence="1">The sequence shown here is derived from an EMBL/GenBank/DDBJ whole genome shotgun (WGS) entry which is preliminary data.</text>
</comment>
<sequence length="178" mass="21566">MFRRTKHFFRKSIETFKSYFKEGYEKLPKTPSYNGNCNPGFSLENVYSEFIDEWEDTERVMISPYEKNASNLKYKKPLMMSGFHEVDEAKEQKQEDTSSREREKMRFLVTKRLKELEILDRNNVDHVLDIQEILHFYSRLTCPTYCEIVENFFTEMYAEVFCLYRPDNTMPRRTPIRV</sequence>
<keyword evidence="2" id="KW-1185">Reference proteome</keyword>
<organism evidence="1 2">
    <name type="scientific">Deinandra increscens subsp. villosa</name>
    <dbReference type="NCBI Taxonomy" id="3103831"/>
    <lineage>
        <taxon>Eukaryota</taxon>
        <taxon>Viridiplantae</taxon>
        <taxon>Streptophyta</taxon>
        <taxon>Embryophyta</taxon>
        <taxon>Tracheophyta</taxon>
        <taxon>Spermatophyta</taxon>
        <taxon>Magnoliopsida</taxon>
        <taxon>eudicotyledons</taxon>
        <taxon>Gunneridae</taxon>
        <taxon>Pentapetalae</taxon>
        <taxon>asterids</taxon>
        <taxon>campanulids</taxon>
        <taxon>Asterales</taxon>
        <taxon>Asteraceae</taxon>
        <taxon>Asteroideae</taxon>
        <taxon>Heliantheae alliance</taxon>
        <taxon>Madieae</taxon>
        <taxon>Madiinae</taxon>
        <taxon>Deinandra</taxon>
    </lineage>
</organism>
<gene>
    <name evidence="1" type="ORF">SSX86_031030</name>
</gene>
<evidence type="ECO:0000313" key="1">
    <source>
        <dbReference type="EMBL" id="KAK9050001.1"/>
    </source>
</evidence>
<proteinExistence type="predicted"/>
<dbReference type="PANTHER" id="PTHR35461">
    <property type="entry name" value="BNAANNG14610D PROTEIN"/>
    <property type="match status" value="1"/>
</dbReference>
<dbReference type="AlphaFoldDB" id="A0AAP0C651"/>